<evidence type="ECO:0000256" key="4">
    <source>
        <dbReference type="ARBA" id="ARBA00022723"/>
    </source>
</evidence>
<dbReference type="GO" id="GO:0016020">
    <property type="term" value="C:membrane"/>
    <property type="evidence" value="ECO:0007669"/>
    <property type="project" value="UniProtKB-SubCell"/>
</dbReference>
<dbReference type="SUPFAM" id="SSF57850">
    <property type="entry name" value="RING/U-box"/>
    <property type="match status" value="1"/>
</dbReference>
<evidence type="ECO:0000256" key="2">
    <source>
        <dbReference type="ARBA" id="ARBA00022679"/>
    </source>
</evidence>
<evidence type="ECO:0000256" key="11">
    <source>
        <dbReference type="SAM" id="Phobius"/>
    </source>
</evidence>
<dbReference type="EMBL" id="WJQU01000001">
    <property type="protein sequence ID" value="KAJ6649577.1"/>
    <property type="molecule type" value="Genomic_DNA"/>
</dbReference>
<gene>
    <name evidence="13" type="primary">SUD1</name>
    <name evidence="13" type="ORF">Bhyg_04815</name>
</gene>
<sequence length="221" mass="24910">MSSTTLFSTDGRDESTDRIGNQDSTELTLVPFDAATTTNEAVDETDETIIDDVTIDALNEKNVCRICWSDETTDELIKLLCKCQGTVGYVHADCLGQWERVRRSRKCEICKEVYLKQRDLTMVLRSFFQYCYAGKLFCKISNIAASLMIAYANIILGEVNIAYLTSPKNTSPNGSSVSYHAIILSAAILPYFVINFVAVDFAMSELIDSYQIIRDWWRNEG</sequence>
<evidence type="ECO:0000256" key="8">
    <source>
        <dbReference type="ARBA" id="ARBA00022989"/>
    </source>
</evidence>
<keyword evidence="5" id="KW-0863">Zinc-finger</keyword>
<keyword evidence="4" id="KW-0479">Metal-binding</keyword>
<keyword evidence="7" id="KW-0862">Zinc</keyword>
<comment type="subcellular location">
    <subcellularLocation>
        <location evidence="1">Membrane</location>
        <topology evidence="1">Multi-pass membrane protein</topology>
    </subcellularLocation>
</comment>
<evidence type="ECO:0000256" key="7">
    <source>
        <dbReference type="ARBA" id="ARBA00022833"/>
    </source>
</evidence>
<dbReference type="OrthoDB" id="273089at2759"/>
<dbReference type="GO" id="GO:0008270">
    <property type="term" value="F:zinc ion binding"/>
    <property type="evidence" value="ECO:0007669"/>
    <property type="project" value="UniProtKB-KW"/>
</dbReference>
<name>A0A9Q0NFY9_9DIPT</name>
<evidence type="ECO:0000256" key="6">
    <source>
        <dbReference type="ARBA" id="ARBA00022786"/>
    </source>
</evidence>
<evidence type="ECO:0000256" key="5">
    <source>
        <dbReference type="ARBA" id="ARBA00022771"/>
    </source>
</evidence>
<feature type="region of interest" description="Disordered" evidence="10">
    <location>
        <begin position="1"/>
        <end position="20"/>
    </location>
</feature>
<dbReference type="SMART" id="SM00744">
    <property type="entry name" value="RINGv"/>
    <property type="match status" value="1"/>
</dbReference>
<dbReference type="Pfam" id="PF12906">
    <property type="entry name" value="RINGv"/>
    <property type="match status" value="1"/>
</dbReference>
<comment type="caution">
    <text evidence="13">The sequence shown here is derived from an EMBL/GenBank/DDBJ whole genome shotgun (WGS) entry which is preliminary data.</text>
</comment>
<dbReference type="Proteomes" id="UP001151699">
    <property type="component" value="Chromosome A"/>
</dbReference>
<evidence type="ECO:0000256" key="10">
    <source>
        <dbReference type="SAM" id="MobiDB-lite"/>
    </source>
</evidence>
<feature type="transmembrane region" description="Helical" evidence="11">
    <location>
        <begin position="143"/>
        <end position="165"/>
    </location>
</feature>
<keyword evidence="6" id="KW-0833">Ubl conjugation pathway</keyword>
<reference evidence="13" key="1">
    <citation type="submission" date="2022-07" db="EMBL/GenBank/DDBJ databases">
        <authorList>
            <person name="Trinca V."/>
            <person name="Uliana J.V.C."/>
            <person name="Torres T.T."/>
            <person name="Ward R.J."/>
            <person name="Monesi N."/>
        </authorList>
    </citation>
    <scope>NUCLEOTIDE SEQUENCE</scope>
    <source>
        <strain evidence="13">HSMRA1968</strain>
        <tissue evidence="13">Whole embryos</tissue>
    </source>
</reference>
<accession>A0A9Q0NFY9</accession>
<dbReference type="GO" id="GO:0016740">
    <property type="term" value="F:transferase activity"/>
    <property type="evidence" value="ECO:0007669"/>
    <property type="project" value="UniProtKB-KW"/>
</dbReference>
<feature type="transmembrane region" description="Helical" evidence="11">
    <location>
        <begin position="177"/>
        <end position="199"/>
    </location>
</feature>
<evidence type="ECO:0000256" key="1">
    <source>
        <dbReference type="ARBA" id="ARBA00004141"/>
    </source>
</evidence>
<dbReference type="AlphaFoldDB" id="A0A9Q0NFY9"/>
<keyword evidence="14" id="KW-1185">Reference proteome</keyword>
<keyword evidence="9 11" id="KW-0472">Membrane</keyword>
<proteinExistence type="predicted"/>
<keyword evidence="2" id="KW-0808">Transferase</keyword>
<dbReference type="Gene3D" id="3.30.40.10">
    <property type="entry name" value="Zinc/RING finger domain, C3HC4 (zinc finger)"/>
    <property type="match status" value="1"/>
</dbReference>
<keyword evidence="8 11" id="KW-1133">Transmembrane helix</keyword>
<evidence type="ECO:0000313" key="13">
    <source>
        <dbReference type="EMBL" id="KAJ6649577.1"/>
    </source>
</evidence>
<evidence type="ECO:0000256" key="3">
    <source>
        <dbReference type="ARBA" id="ARBA00022692"/>
    </source>
</evidence>
<organism evidence="13 14">
    <name type="scientific">Pseudolycoriella hygida</name>
    <dbReference type="NCBI Taxonomy" id="35572"/>
    <lineage>
        <taxon>Eukaryota</taxon>
        <taxon>Metazoa</taxon>
        <taxon>Ecdysozoa</taxon>
        <taxon>Arthropoda</taxon>
        <taxon>Hexapoda</taxon>
        <taxon>Insecta</taxon>
        <taxon>Pterygota</taxon>
        <taxon>Neoptera</taxon>
        <taxon>Endopterygota</taxon>
        <taxon>Diptera</taxon>
        <taxon>Nematocera</taxon>
        <taxon>Sciaroidea</taxon>
        <taxon>Sciaridae</taxon>
        <taxon>Pseudolycoriella</taxon>
    </lineage>
</organism>
<dbReference type="PANTHER" id="PTHR46065">
    <property type="entry name" value="E3 UBIQUITIN-PROTEIN LIGASE MARCH 2/3 FAMILY MEMBER"/>
    <property type="match status" value="1"/>
</dbReference>
<keyword evidence="3 11" id="KW-0812">Transmembrane</keyword>
<evidence type="ECO:0000259" key="12">
    <source>
        <dbReference type="PROSITE" id="PS51292"/>
    </source>
</evidence>
<feature type="domain" description="RING-CH-type" evidence="12">
    <location>
        <begin position="56"/>
        <end position="117"/>
    </location>
</feature>
<dbReference type="PROSITE" id="PS51292">
    <property type="entry name" value="ZF_RING_CH"/>
    <property type="match status" value="1"/>
</dbReference>
<protein>
    <submittedName>
        <fullName evidence="13">E3 ubiquitin ligase SUD1</fullName>
    </submittedName>
</protein>
<dbReference type="InterPro" id="IPR013083">
    <property type="entry name" value="Znf_RING/FYVE/PHD"/>
</dbReference>
<dbReference type="InterPro" id="IPR011016">
    <property type="entry name" value="Znf_RING-CH"/>
</dbReference>
<evidence type="ECO:0000256" key="9">
    <source>
        <dbReference type="ARBA" id="ARBA00023136"/>
    </source>
</evidence>
<evidence type="ECO:0000313" key="14">
    <source>
        <dbReference type="Proteomes" id="UP001151699"/>
    </source>
</evidence>
<dbReference type="PANTHER" id="PTHR46065:SF3">
    <property type="entry name" value="FI20425P1"/>
    <property type="match status" value="1"/>
</dbReference>